<accession>A0A0F8XIZ1</accession>
<dbReference type="GO" id="GO:0005737">
    <property type="term" value="C:cytoplasm"/>
    <property type="evidence" value="ECO:0007669"/>
    <property type="project" value="TreeGrafter"/>
</dbReference>
<sequence length="156" mass="18000">PLSRAKATAEIVAAEAEIAKIELCDQLTELDTGIFTGLQWRDIPDKHPEQWSLFQKESWESVPQAETMADLLERTAAFWQFLKSLHRRGRRNILSVTHSGTLQGIIKSTLNYREWMPLIPIANCGICHFSLDNTRNNHQSVYNCQWEMLNYQLLIS</sequence>
<dbReference type="Pfam" id="PF00300">
    <property type="entry name" value="His_Phos_1"/>
    <property type="match status" value="1"/>
</dbReference>
<gene>
    <name evidence="1" type="ORF">LCGC14_2939920</name>
</gene>
<comment type="caution">
    <text evidence="1">The sequence shown here is derived from an EMBL/GenBank/DDBJ whole genome shotgun (WGS) entry which is preliminary data.</text>
</comment>
<dbReference type="PANTHER" id="PTHR48100:SF1">
    <property type="entry name" value="HISTIDINE PHOSPHATASE FAMILY PROTEIN-RELATED"/>
    <property type="match status" value="1"/>
</dbReference>
<dbReference type="InterPro" id="IPR050275">
    <property type="entry name" value="PGM_Phosphatase"/>
</dbReference>
<dbReference type="InterPro" id="IPR029033">
    <property type="entry name" value="His_PPase_superfam"/>
</dbReference>
<protein>
    <recommendedName>
        <fullName evidence="2">Histidine phosphatase family protein</fullName>
    </recommendedName>
</protein>
<organism evidence="1">
    <name type="scientific">marine sediment metagenome</name>
    <dbReference type="NCBI Taxonomy" id="412755"/>
    <lineage>
        <taxon>unclassified sequences</taxon>
        <taxon>metagenomes</taxon>
        <taxon>ecological metagenomes</taxon>
    </lineage>
</organism>
<evidence type="ECO:0000313" key="1">
    <source>
        <dbReference type="EMBL" id="KKK68848.1"/>
    </source>
</evidence>
<dbReference type="GO" id="GO:0016791">
    <property type="term" value="F:phosphatase activity"/>
    <property type="evidence" value="ECO:0007669"/>
    <property type="project" value="TreeGrafter"/>
</dbReference>
<name>A0A0F8XIZ1_9ZZZZ</name>
<dbReference type="InterPro" id="IPR013078">
    <property type="entry name" value="His_Pase_superF_clade-1"/>
</dbReference>
<reference evidence="1" key="1">
    <citation type="journal article" date="2015" name="Nature">
        <title>Complex archaea that bridge the gap between prokaryotes and eukaryotes.</title>
        <authorList>
            <person name="Spang A."/>
            <person name="Saw J.H."/>
            <person name="Jorgensen S.L."/>
            <person name="Zaremba-Niedzwiedzka K."/>
            <person name="Martijn J."/>
            <person name="Lind A.E."/>
            <person name="van Eijk R."/>
            <person name="Schleper C."/>
            <person name="Guy L."/>
            <person name="Ettema T.J."/>
        </authorList>
    </citation>
    <scope>NUCLEOTIDE SEQUENCE</scope>
</reference>
<proteinExistence type="predicted"/>
<evidence type="ECO:0008006" key="2">
    <source>
        <dbReference type="Google" id="ProtNLM"/>
    </source>
</evidence>
<dbReference type="SUPFAM" id="SSF53254">
    <property type="entry name" value="Phosphoglycerate mutase-like"/>
    <property type="match status" value="1"/>
</dbReference>
<feature type="non-terminal residue" evidence="1">
    <location>
        <position position="1"/>
    </location>
</feature>
<dbReference type="EMBL" id="LAZR01058942">
    <property type="protein sequence ID" value="KKK68848.1"/>
    <property type="molecule type" value="Genomic_DNA"/>
</dbReference>
<dbReference type="AlphaFoldDB" id="A0A0F8XIZ1"/>
<dbReference type="PANTHER" id="PTHR48100">
    <property type="entry name" value="BROAD-SPECIFICITY PHOSPHATASE YOR283W-RELATED"/>
    <property type="match status" value="1"/>
</dbReference>
<dbReference type="Gene3D" id="3.40.50.1240">
    <property type="entry name" value="Phosphoglycerate mutase-like"/>
    <property type="match status" value="1"/>
</dbReference>